<keyword evidence="2" id="KW-1185">Reference proteome</keyword>
<dbReference type="AlphaFoldDB" id="A0AA36GKI2"/>
<dbReference type="EMBL" id="CATQJL010000112">
    <property type="protein sequence ID" value="CAJ0592572.1"/>
    <property type="molecule type" value="Genomic_DNA"/>
</dbReference>
<gene>
    <name evidence="1" type="ORF">CYNAS_LOCUS4555</name>
</gene>
<organism evidence="1 2">
    <name type="scientific">Cylicocyclus nassatus</name>
    <name type="common">Nematode worm</name>
    <dbReference type="NCBI Taxonomy" id="53992"/>
    <lineage>
        <taxon>Eukaryota</taxon>
        <taxon>Metazoa</taxon>
        <taxon>Ecdysozoa</taxon>
        <taxon>Nematoda</taxon>
        <taxon>Chromadorea</taxon>
        <taxon>Rhabditida</taxon>
        <taxon>Rhabditina</taxon>
        <taxon>Rhabditomorpha</taxon>
        <taxon>Strongyloidea</taxon>
        <taxon>Strongylidae</taxon>
        <taxon>Cylicocyclus</taxon>
    </lineage>
</organism>
<name>A0AA36GKI2_CYLNA</name>
<evidence type="ECO:0000313" key="2">
    <source>
        <dbReference type="Proteomes" id="UP001176961"/>
    </source>
</evidence>
<proteinExistence type="predicted"/>
<sequence length="406" mass="45988">MQMPLDTEKMHGPTFGFLSDAHLKERESLIRKVAACSPSQLSALVIGPSVYEVFLDLPECKSLVTSMVYVKQKQLKFSSAAALRWTYNEIRKQKDDKDQFINKQVMRSFLTRFPLTILNNSVFKPLLLVAKGFLLSKLYEFKNGRALYNSVPRLRSEEHLPAVVNALGPMEQLTASYPHLARMKEEMVCNIMDFVLKYCLDWICEVSTLECDSKGKISYRLRPLTLVQYQQKGKEVLGKNLTKKRKRKHLATPDEVEADMKCKTDDGIWETQTSTNSSTRSLSYQDMKKESAAEAAKIEVIELKDEDESVNPSTTKVSVAVTASTEQPKETVQSRQAPSQPCLLNDTAHSLYTPAYSVIYDDWSDMLAMALTDPNLAPHYKTMIHCLVASNRDMKNIIVMMKSGQS</sequence>
<comment type="caution">
    <text evidence="1">The sequence shown here is derived from an EMBL/GenBank/DDBJ whole genome shotgun (WGS) entry which is preliminary data.</text>
</comment>
<dbReference type="Proteomes" id="UP001176961">
    <property type="component" value="Unassembled WGS sequence"/>
</dbReference>
<protein>
    <submittedName>
        <fullName evidence="1">Uncharacterized protein</fullName>
    </submittedName>
</protein>
<reference evidence="1" key="1">
    <citation type="submission" date="2023-07" db="EMBL/GenBank/DDBJ databases">
        <authorList>
            <consortium name="CYATHOMIX"/>
        </authorList>
    </citation>
    <scope>NUCLEOTIDE SEQUENCE</scope>
    <source>
        <strain evidence="1">N/A</strain>
    </source>
</reference>
<accession>A0AA36GKI2</accession>
<evidence type="ECO:0000313" key="1">
    <source>
        <dbReference type="EMBL" id="CAJ0592572.1"/>
    </source>
</evidence>